<dbReference type="AlphaFoldDB" id="A0A8T0EQP3"/>
<feature type="compositionally biased region" description="Acidic residues" evidence="1">
    <location>
        <begin position="327"/>
        <end position="340"/>
    </location>
</feature>
<reference evidence="2" key="2">
    <citation type="submission" date="2020-06" db="EMBL/GenBank/DDBJ databases">
        <authorList>
            <person name="Sheffer M."/>
        </authorList>
    </citation>
    <scope>NUCLEOTIDE SEQUENCE</scope>
</reference>
<protein>
    <submittedName>
        <fullName evidence="2">Uncharacterized protein</fullName>
    </submittedName>
</protein>
<sequence length="645" mass="74219">MNNETKRQRTLVMELRNMISDLFDKADATEAEEEDKQKRDRKSVDEYSPHNKKAQAENLRREGIDDVSLLPLHPCDEFDEGRRSCTSIRQIGTTLTFGVHVEGSKDIKKNYYIRWFRFFKVFKSESEVKEELTTDKKPWNINLGEDNTELRISPITETDYSHNYFVAFLVKNQVEPKKDKLANLHYLKFYIQPLAIDMGTLYHGEELFINVRSFIELPESSVLFEWRQSDLDKTNNFPRNARHVSSNMKKNTDGSTLIIKEFMDSADKILSCDVYSNKNVFIAKRDFLLRKIAEPGDSEKDLEKEVAHERKRRSLPENYEYASYSDKEEEESDDSYEPEDDIKVINVDSSLTKKNSRKSPPEKLNERSPIYNTQYLQYHRRYKIPSAPTYREPSPIVNFYTKQLPILTYNKQNVGRYPENLPGRLNERSPVYNTQDPQFLISMSSASTYDEQLPNVSAYNGNPNAPAYNGKSNVNMYGKTPLNPLTNGEQPDTAYNRKPNVKMYGKTLLNPLTNGEQPDTAYNGKSNVNMYGKTPLNPLTNGEQPDTAVLKSPFLNTLINQANSLARSPVTQKNVEFRTVDIESQGILTFDDMESRLISNCKLDSECGMHAFCYGAVSATAAVFEPMFCRCKSDYVGNGIFCWLF</sequence>
<feature type="compositionally biased region" description="Basic and acidic residues" evidence="1">
    <location>
        <begin position="298"/>
        <end position="308"/>
    </location>
</feature>
<gene>
    <name evidence="2" type="ORF">HNY73_017355</name>
</gene>
<dbReference type="EMBL" id="JABXBU010002227">
    <property type="protein sequence ID" value="KAF8774845.1"/>
    <property type="molecule type" value="Genomic_DNA"/>
</dbReference>
<feature type="region of interest" description="Disordered" evidence="1">
    <location>
        <begin position="26"/>
        <end position="60"/>
    </location>
</feature>
<evidence type="ECO:0000313" key="3">
    <source>
        <dbReference type="Proteomes" id="UP000807504"/>
    </source>
</evidence>
<feature type="region of interest" description="Disordered" evidence="1">
    <location>
        <begin position="298"/>
        <end position="368"/>
    </location>
</feature>
<reference evidence="2" key="1">
    <citation type="journal article" date="2020" name="bioRxiv">
        <title>Chromosome-level reference genome of the European wasp spider Argiope bruennichi: a resource for studies on range expansion and evolutionary adaptation.</title>
        <authorList>
            <person name="Sheffer M.M."/>
            <person name="Hoppe A."/>
            <person name="Krehenwinkel H."/>
            <person name="Uhl G."/>
            <person name="Kuss A.W."/>
            <person name="Jensen L."/>
            <person name="Jensen C."/>
            <person name="Gillespie R.G."/>
            <person name="Hoff K.J."/>
            <person name="Prost S."/>
        </authorList>
    </citation>
    <scope>NUCLEOTIDE SEQUENCE</scope>
</reference>
<feature type="compositionally biased region" description="Basic and acidic residues" evidence="1">
    <location>
        <begin position="35"/>
        <end position="60"/>
    </location>
</feature>
<name>A0A8T0EQP3_ARGBR</name>
<dbReference type="Proteomes" id="UP000807504">
    <property type="component" value="Unassembled WGS sequence"/>
</dbReference>
<organism evidence="2 3">
    <name type="scientific">Argiope bruennichi</name>
    <name type="common">Wasp spider</name>
    <name type="synonym">Aranea bruennichi</name>
    <dbReference type="NCBI Taxonomy" id="94029"/>
    <lineage>
        <taxon>Eukaryota</taxon>
        <taxon>Metazoa</taxon>
        <taxon>Ecdysozoa</taxon>
        <taxon>Arthropoda</taxon>
        <taxon>Chelicerata</taxon>
        <taxon>Arachnida</taxon>
        <taxon>Araneae</taxon>
        <taxon>Araneomorphae</taxon>
        <taxon>Entelegynae</taxon>
        <taxon>Araneoidea</taxon>
        <taxon>Araneidae</taxon>
        <taxon>Argiope</taxon>
    </lineage>
</organism>
<keyword evidence="3" id="KW-1185">Reference proteome</keyword>
<accession>A0A8T0EQP3</accession>
<proteinExistence type="predicted"/>
<comment type="caution">
    <text evidence="2">The sequence shown here is derived from an EMBL/GenBank/DDBJ whole genome shotgun (WGS) entry which is preliminary data.</text>
</comment>
<evidence type="ECO:0000256" key="1">
    <source>
        <dbReference type="SAM" id="MobiDB-lite"/>
    </source>
</evidence>
<evidence type="ECO:0000313" key="2">
    <source>
        <dbReference type="EMBL" id="KAF8774845.1"/>
    </source>
</evidence>